<dbReference type="EMBL" id="JAFJZZ010000002">
    <property type="protein sequence ID" value="MBN7773268.1"/>
    <property type="molecule type" value="Genomic_DNA"/>
</dbReference>
<evidence type="ECO:0000313" key="2">
    <source>
        <dbReference type="Proteomes" id="UP000664545"/>
    </source>
</evidence>
<comment type="caution">
    <text evidence="1">The sequence shown here is derived from an EMBL/GenBank/DDBJ whole genome shotgun (WGS) entry which is preliminary data.</text>
</comment>
<evidence type="ECO:0000313" key="1">
    <source>
        <dbReference type="EMBL" id="MBN7773268.1"/>
    </source>
</evidence>
<reference evidence="1" key="1">
    <citation type="submission" date="2021-02" db="EMBL/GenBank/DDBJ databases">
        <title>Abyssanaerobacter marinus gen.nov., sp., nov, anaerobic bacterium isolated from the Onnuri vent field of Indian Ocean and suggestion of Mogibacteriaceae fam. nov., and proposal of reclassification of ambiguous this family's genus member.</title>
        <authorList>
            <person name="Kim Y.J."/>
            <person name="Yang J.-A."/>
        </authorList>
    </citation>
    <scope>NUCLEOTIDE SEQUENCE</scope>
    <source>
        <strain evidence="1">DSM 2634</strain>
    </source>
</reference>
<organism evidence="1 2">
    <name type="scientific">Clostridium aminobutyricum</name>
    <dbReference type="NCBI Taxonomy" id="33953"/>
    <lineage>
        <taxon>Bacteria</taxon>
        <taxon>Bacillati</taxon>
        <taxon>Bacillota</taxon>
        <taxon>Clostridia</taxon>
        <taxon>Eubacteriales</taxon>
        <taxon>Clostridiaceae</taxon>
        <taxon>Clostridium</taxon>
    </lineage>
</organism>
<keyword evidence="2" id="KW-1185">Reference proteome</keyword>
<dbReference type="RefSeq" id="WP_206582094.1">
    <property type="nucleotide sequence ID" value="NZ_JAFJZZ010000002.1"/>
</dbReference>
<proteinExistence type="predicted"/>
<dbReference type="AlphaFoldDB" id="A0A939D9M9"/>
<accession>A0A939D9M9</accession>
<name>A0A939D9M9_CLOAM</name>
<sequence length="54" mass="6082">MTDPTINSDTLNPTFSSSTFAYTTEKVNIVLGQYITQDGVYFLVYIVIIDLMKV</sequence>
<protein>
    <submittedName>
        <fullName evidence="1">Uncharacterized protein</fullName>
    </submittedName>
</protein>
<dbReference type="Proteomes" id="UP000664545">
    <property type="component" value="Unassembled WGS sequence"/>
</dbReference>
<gene>
    <name evidence="1" type="ORF">JYB65_07830</name>
</gene>